<dbReference type="Proteomes" id="UP000294003">
    <property type="component" value="Unassembled WGS sequence"/>
</dbReference>
<evidence type="ECO:0000256" key="1">
    <source>
        <dbReference type="SAM" id="MobiDB-lite"/>
    </source>
</evidence>
<protein>
    <submittedName>
        <fullName evidence="2">Uncharacterized protein</fullName>
    </submittedName>
</protein>
<dbReference type="EMBL" id="QJNS01000311">
    <property type="protein sequence ID" value="RYO79851.1"/>
    <property type="molecule type" value="Genomic_DNA"/>
</dbReference>
<feature type="region of interest" description="Disordered" evidence="1">
    <location>
        <begin position="55"/>
        <end position="78"/>
    </location>
</feature>
<sequence>MVALSISLDVILVGLMSLPNTVVYLQFHPVAYLIKLVIAINMAELVTKVVRVTNPRANTDDSRPKGTSRSHKTGSNKLSHFLVTGRDSMFRSGNHEAEVTVGKGADMEMDGIQKTVETRVVIQGGNKDDRPSLSESRSSSTRKLNEPFEV</sequence>
<dbReference type="PANTHER" id="PTHR35179">
    <property type="entry name" value="PROTEIN CBG02620"/>
    <property type="match status" value="1"/>
</dbReference>
<keyword evidence="3" id="KW-1185">Reference proteome</keyword>
<accession>A0ABY0H243</accession>
<reference evidence="2 3" key="1">
    <citation type="submission" date="2018-06" db="EMBL/GenBank/DDBJ databases">
        <title>Complete Genomes of Monosporascus.</title>
        <authorList>
            <person name="Robinson A.J."/>
            <person name="Natvig D.O."/>
        </authorList>
    </citation>
    <scope>NUCLEOTIDE SEQUENCE [LARGE SCALE GENOMIC DNA]</scope>
    <source>
        <strain evidence="2 3">CBS 609.92</strain>
    </source>
</reference>
<dbReference type="PANTHER" id="PTHR35179:SF1">
    <property type="entry name" value="INTEGRAL MEMBRANE PROTEIN"/>
    <property type="match status" value="1"/>
</dbReference>
<organism evidence="2 3">
    <name type="scientific">Monosporascus cannonballus</name>
    <dbReference type="NCBI Taxonomy" id="155416"/>
    <lineage>
        <taxon>Eukaryota</taxon>
        <taxon>Fungi</taxon>
        <taxon>Dikarya</taxon>
        <taxon>Ascomycota</taxon>
        <taxon>Pezizomycotina</taxon>
        <taxon>Sordariomycetes</taxon>
        <taxon>Xylariomycetidae</taxon>
        <taxon>Xylariales</taxon>
        <taxon>Xylariales incertae sedis</taxon>
        <taxon>Monosporascus</taxon>
    </lineage>
</organism>
<comment type="caution">
    <text evidence="2">The sequence shown here is derived from an EMBL/GenBank/DDBJ whole genome shotgun (WGS) entry which is preliminary data.</text>
</comment>
<feature type="region of interest" description="Disordered" evidence="1">
    <location>
        <begin position="122"/>
        <end position="150"/>
    </location>
</feature>
<proteinExistence type="predicted"/>
<name>A0ABY0H243_9PEZI</name>
<evidence type="ECO:0000313" key="3">
    <source>
        <dbReference type="Proteomes" id="UP000294003"/>
    </source>
</evidence>
<gene>
    <name evidence="2" type="ORF">DL762_007949</name>
</gene>
<evidence type="ECO:0000313" key="2">
    <source>
        <dbReference type="EMBL" id="RYO79851.1"/>
    </source>
</evidence>